<name>A0A6J5YVF8_9ZZZZ</name>
<dbReference type="PANTHER" id="PTHR42997">
    <property type="entry name" value="HIT FAMILY HYDROLASE"/>
    <property type="match status" value="1"/>
</dbReference>
<dbReference type="PANTHER" id="PTHR42997:SF1">
    <property type="entry name" value="AP-4-A PHOSPHORYLASE"/>
    <property type="match status" value="1"/>
</dbReference>
<dbReference type="InterPro" id="IPR039383">
    <property type="entry name" value="FHIT"/>
</dbReference>
<evidence type="ECO:0000259" key="2">
    <source>
        <dbReference type="PROSITE" id="PS51084"/>
    </source>
</evidence>
<gene>
    <name evidence="3" type="ORF">UFOPK3770_00438</name>
</gene>
<dbReference type="CDD" id="cd01275">
    <property type="entry name" value="FHIT"/>
    <property type="match status" value="1"/>
</dbReference>
<dbReference type="PROSITE" id="PS51084">
    <property type="entry name" value="HIT_2"/>
    <property type="match status" value="1"/>
</dbReference>
<dbReference type="InterPro" id="IPR052908">
    <property type="entry name" value="AP-4-A_phosphorylase"/>
</dbReference>
<dbReference type="GO" id="GO:0000166">
    <property type="term" value="F:nucleotide binding"/>
    <property type="evidence" value="ECO:0007669"/>
    <property type="project" value="UniProtKB-KW"/>
</dbReference>
<sequence>MSGSDNWDHIWAPHRKIYLTDEAGNFDENSCPFCLSPLATDEDTMVVVRGITSFVIMNKYPYSSGHVMVCTNRHVSLYDELTMEEISEIGELTAKSMRIIRKVSGCAGFNIGMNQGAVAGAGVAGHLHQHIVPRWSGDSNFMPIVAGTRVMPELIEQTRVLLSESWLLDNS</sequence>
<dbReference type="GO" id="GO:0003824">
    <property type="term" value="F:catalytic activity"/>
    <property type="evidence" value="ECO:0007669"/>
    <property type="project" value="InterPro"/>
</dbReference>
<feature type="domain" description="HIT" evidence="2">
    <location>
        <begin position="33"/>
        <end position="141"/>
    </location>
</feature>
<dbReference type="Pfam" id="PF01230">
    <property type="entry name" value="HIT"/>
    <property type="match status" value="1"/>
</dbReference>
<dbReference type="EMBL" id="CAESAJ010000029">
    <property type="protein sequence ID" value="CAB4334184.1"/>
    <property type="molecule type" value="Genomic_DNA"/>
</dbReference>
<dbReference type="InterPro" id="IPR036265">
    <property type="entry name" value="HIT-like_sf"/>
</dbReference>
<evidence type="ECO:0000313" key="3">
    <source>
        <dbReference type="EMBL" id="CAB4334184.1"/>
    </source>
</evidence>
<reference evidence="3" key="1">
    <citation type="submission" date="2020-05" db="EMBL/GenBank/DDBJ databases">
        <authorList>
            <person name="Chiriac C."/>
            <person name="Salcher M."/>
            <person name="Ghai R."/>
            <person name="Kavagutti S V."/>
        </authorList>
    </citation>
    <scope>NUCLEOTIDE SEQUENCE</scope>
</reference>
<dbReference type="SUPFAM" id="SSF54197">
    <property type="entry name" value="HIT-like"/>
    <property type="match status" value="1"/>
</dbReference>
<protein>
    <submittedName>
        <fullName evidence="3">Unannotated protein</fullName>
    </submittedName>
</protein>
<evidence type="ECO:0000256" key="1">
    <source>
        <dbReference type="ARBA" id="ARBA00022741"/>
    </source>
</evidence>
<organism evidence="3">
    <name type="scientific">freshwater metagenome</name>
    <dbReference type="NCBI Taxonomy" id="449393"/>
    <lineage>
        <taxon>unclassified sequences</taxon>
        <taxon>metagenomes</taxon>
        <taxon>ecological metagenomes</taxon>
    </lineage>
</organism>
<dbReference type="InterPro" id="IPR011146">
    <property type="entry name" value="HIT-like"/>
</dbReference>
<dbReference type="AlphaFoldDB" id="A0A6J5YVF8"/>
<dbReference type="Gene3D" id="3.30.428.10">
    <property type="entry name" value="HIT-like"/>
    <property type="match status" value="1"/>
</dbReference>
<proteinExistence type="predicted"/>
<accession>A0A6J5YVF8</accession>
<keyword evidence="1" id="KW-0547">Nucleotide-binding</keyword>